<dbReference type="InterPro" id="IPR052186">
    <property type="entry name" value="Hydantoin_racemase-like"/>
</dbReference>
<gene>
    <name evidence="2" type="ORF">HRJ34_10265</name>
</gene>
<name>A0A975D6K6_9SPHN</name>
<dbReference type="SUPFAM" id="SSF53681">
    <property type="entry name" value="Aspartate/glutamate racemase"/>
    <property type="match status" value="1"/>
</dbReference>
<dbReference type="Proteomes" id="UP000664914">
    <property type="component" value="Chromosome"/>
</dbReference>
<protein>
    <submittedName>
        <fullName evidence="2">Hydrogenase expression protein HupH</fullName>
    </submittedName>
</protein>
<dbReference type="Pfam" id="PF01177">
    <property type="entry name" value="Asp_Glu_race"/>
    <property type="match status" value="1"/>
</dbReference>
<organism evidence="2 3">
    <name type="scientific">Rhizorhabdus wittichii</name>
    <dbReference type="NCBI Taxonomy" id="160791"/>
    <lineage>
        <taxon>Bacteria</taxon>
        <taxon>Pseudomonadati</taxon>
        <taxon>Pseudomonadota</taxon>
        <taxon>Alphaproteobacteria</taxon>
        <taxon>Sphingomonadales</taxon>
        <taxon>Sphingomonadaceae</taxon>
        <taxon>Rhizorhabdus</taxon>
    </lineage>
</organism>
<accession>A0A975D6K6</accession>
<evidence type="ECO:0000313" key="3">
    <source>
        <dbReference type="Proteomes" id="UP000664914"/>
    </source>
</evidence>
<dbReference type="Gene3D" id="3.40.50.12500">
    <property type="match status" value="1"/>
</dbReference>
<dbReference type="InterPro" id="IPR001920">
    <property type="entry name" value="Asp/Glu_race"/>
</dbReference>
<dbReference type="InterPro" id="IPR053714">
    <property type="entry name" value="Iso_Racemase_Enz_sf"/>
</dbReference>
<sequence length="252" mass="26658">MTVKLKFILPVPLSSDAAQRFAAQIPETVRKPGLTIDFVGCRAGGPLMDSDHDATLAAAFVLAAGARAEEEGYAAVCSFSMSDSGLAALRSRLTIPVVGAAQASFALAQQLGRKFSVVTMWAPWARRLEENVARYGLNGRLASIRHIDMSPDTQALLSGKEEVVFGRLREQALAAIERDGADVVILGSTTMYQVHARLAAALPCPVVNPGLAAYKACETMLDLGLSHSKIGYPAPATFADDIFDQITPVAGA</sequence>
<evidence type="ECO:0000313" key="2">
    <source>
        <dbReference type="EMBL" id="QTH23852.1"/>
    </source>
</evidence>
<reference evidence="2" key="2">
    <citation type="submission" date="2021-04" db="EMBL/GenBank/DDBJ databases">
        <title>Isolation and genomic analysis of the ibuprofen-degrading bacterium Sphingomonas strain MPO218.</title>
        <authorList>
            <person name="Aulestia M."/>
            <person name="Flores A."/>
            <person name="Mangas E.L."/>
            <person name="Perez-Pulido A.J."/>
            <person name="Santero E."/>
            <person name="Camacho E.M."/>
        </authorList>
    </citation>
    <scope>NUCLEOTIDE SEQUENCE</scope>
    <source>
        <strain evidence="2">MPO218</strain>
    </source>
</reference>
<evidence type="ECO:0000256" key="1">
    <source>
        <dbReference type="ARBA" id="ARBA00038414"/>
    </source>
</evidence>
<dbReference type="PANTHER" id="PTHR28047:SF5">
    <property type="entry name" value="PROTEIN DCG1"/>
    <property type="match status" value="1"/>
</dbReference>
<dbReference type="OMA" id="FARPPRK"/>
<comment type="similarity">
    <text evidence="1">Belongs to the HyuE racemase family.</text>
</comment>
<reference evidence="2" key="1">
    <citation type="submission" date="2020-07" db="EMBL/GenBank/DDBJ databases">
        <authorList>
            <person name="Camacho E."/>
        </authorList>
    </citation>
    <scope>NUCLEOTIDE SEQUENCE</scope>
    <source>
        <strain evidence="2">MPO218</strain>
    </source>
</reference>
<dbReference type="EMBL" id="CP059319">
    <property type="protein sequence ID" value="QTH23852.1"/>
    <property type="molecule type" value="Genomic_DNA"/>
</dbReference>
<dbReference type="InterPro" id="IPR015942">
    <property type="entry name" value="Asp/Glu/hydantoin_racemase"/>
</dbReference>
<dbReference type="RefSeq" id="WP_012050472.1">
    <property type="nucleotide sequence ID" value="NZ_CP059319.1"/>
</dbReference>
<dbReference type="PANTHER" id="PTHR28047">
    <property type="entry name" value="PROTEIN DCG1"/>
    <property type="match status" value="1"/>
</dbReference>
<dbReference type="AlphaFoldDB" id="A0A975D6K6"/>
<dbReference type="GO" id="GO:0047661">
    <property type="term" value="F:amino-acid racemase activity"/>
    <property type="evidence" value="ECO:0007669"/>
    <property type="project" value="InterPro"/>
</dbReference>
<proteinExistence type="inferred from homology"/>